<dbReference type="Proteomes" id="UP000054495">
    <property type="component" value="Unassembled WGS sequence"/>
</dbReference>
<gene>
    <name evidence="2" type="ORF">ANCCEY_00587</name>
</gene>
<evidence type="ECO:0000313" key="2">
    <source>
        <dbReference type="EMBL" id="EPB80330.1"/>
    </source>
</evidence>
<accession>A0A0D6M8A8</accession>
<keyword evidence="1" id="KW-0812">Transmembrane</keyword>
<sequence>MFTFTADFSRDGSDFRGCRGGDVAAAGPATILRLPTGGDMMRPGTRFDAFMNRAILSLCRQAPVLRRALHKGVDSTPPLRWTSVGERIGLYCVISIVFLSYPTYVLLNLDNLRPKIDNELNPDVQAQIDAIRASRK</sequence>
<reference evidence="2 3" key="1">
    <citation type="submission" date="2013-05" db="EMBL/GenBank/DDBJ databases">
        <title>Draft genome of the parasitic nematode Anyclostoma ceylanicum.</title>
        <authorList>
            <person name="Mitreva M."/>
        </authorList>
    </citation>
    <scope>NUCLEOTIDE SEQUENCE [LARGE SCALE GENOMIC DNA]</scope>
</reference>
<dbReference type="AlphaFoldDB" id="A0A0D6M8A8"/>
<evidence type="ECO:0000256" key="1">
    <source>
        <dbReference type="SAM" id="Phobius"/>
    </source>
</evidence>
<name>A0A0D6M8A8_9BILA</name>
<feature type="transmembrane region" description="Helical" evidence="1">
    <location>
        <begin position="88"/>
        <end position="107"/>
    </location>
</feature>
<evidence type="ECO:0000313" key="3">
    <source>
        <dbReference type="Proteomes" id="UP000054495"/>
    </source>
</evidence>
<protein>
    <submittedName>
        <fullName evidence="2">Uncharacterized protein</fullName>
    </submittedName>
</protein>
<keyword evidence="1" id="KW-0472">Membrane</keyword>
<organism evidence="2 3">
    <name type="scientific">Ancylostoma ceylanicum</name>
    <dbReference type="NCBI Taxonomy" id="53326"/>
    <lineage>
        <taxon>Eukaryota</taxon>
        <taxon>Metazoa</taxon>
        <taxon>Ecdysozoa</taxon>
        <taxon>Nematoda</taxon>
        <taxon>Chromadorea</taxon>
        <taxon>Rhabditida</taxon>
        <taxon>Rhabditina</taxon>
        <taxon>Rhabditomorpha</taxon>
        <taxon>Strongyloidea</taxon>
        <taxon>Ancylostomatidae</taxon>
        <taxon>Ancylostomatinae</taxon>
        <taxon>Ancylostoma</taxon>
    </lineage>
</organism>
<proteinExistence type="predicted"/>
<keyword evidence="3" id="KW-1185">Reference proteome</keyword>
<dbReference type="EMBL" id="KE124781">
    <property type="protein sequence ID" value="EPB80330.1"/>
    <property type="molecule type" value="Genomic_DNA"/>
</dbReference>
<keyword evidence="1" id="KW-1133">Transmembrane helix</keyword>